<dbReference type="CDD" id="cd17477">
    <property type="entry name" value="MFS_YcaD_like"/>
    <property type="match status" value="1"/>
</dbReference>
<dbReference type="SUPFAM" id="SSF103473">
    <property type="entry name" value="MFS general substrate transporter"/>
    <property type="match status" value="1"/>
</dbReference>
<dbReference type="InterPro" id="IPR011701">
    <property type="entry name" value="MFS"/>
</dbReference>
<dbReference type="PANTHER" id="PTHR23521">
    <property type="entry name" value="TRANSPORTER MFS SUPERFAMILY"/>
    <property type="match status" value="1"/>
</dbReference>
<dbReference type="PANTHER" id="PTHR23521:SF3">
    <property type="entry name" value="MFS TRANSPORTER"/>
    <property type="match status" value="1"/>
</dbReference>
<dbReference type="InterPro" id="IPR036259">
    <property type="entry name" value="MFS_trans_sf"/>
</dbReference>
<comment type="caution">
    <text evidence="6">The sequence shown here is derived from an EMBL/GenBank/DDBJ whole genome shotgun (WGS) entry which is preliminary data.</text>
</comment>
<sequence>MFRQLLALVLGPLLGLFVVCIGNAFISSLTSLRLDAAGESATVIGLVSSSYFIGLTLGAIFNDRLIVRIGHIRAYSSFASLIAVTVLLQGLIYGPTAWFVLRLINGWACVGVFLVVESWLLLAGDPKMRGRLLALYMIALYGSGMLGQVQLGAITQLGDMAPFMIAGLLASLSVMPMVIIPRISPLVERVEPLMPQHLIRMTPTGVMGCFGSGVAIAAVYTLLPLYLQRIGLDVADVGKMMGAVILGAMVLQYPVGRWSDLRDRQVVLIALAVFCTVLSLLILLLPAGSPLLMVLLFLLGGGVFAIYPVAVSHAADRAPADALVRMIQGLLLINSLGSALSPFAISQVMDKFGAAGLFWCFTALNLGLLAFFVWRRGERPAPAPVAPFAAAAQMSPAGVEMRVTEDLVQGALDHEMTEDLTNVVPGTDAAEPVLSATPDPYVARSGAD</sequence>
<dbReference type="GO" id="GO:0022857">
    <property type="term" value="F:transmembrane transporter activity"/>
    <property type="evidence" value="ECO:0007669"/>
    <property type="project" value="InterPro"/>
</dbReference>
<feature type="transmembrane region" description="Helical" evidence="4">
    <location>
        <begin position="74"/>
        <end position="93"/>
    </location>
</feature>
<dbReference type="EMBL" id="PREU01000021">
    <property type="protein sequence ID" value="PPA72728.1"/>
    <property type="molecule type" value="Genomic_DNA"/>
</dbReference>
<feature type="transmembrane region" description="Helical" evidence="4">
    <location>
        <begin position="237"/>
        <end position="255"/>
    </location>
</feature>
<feature type="transmembrane region" description="Helical" evidence="4">
    <location>
        <begin position="99"/>
        <end position="122"/>
    </location>
</feature>
<feature type="transmembrane region" description="Helical" evidence="4">
    <location>
        <begin position="201"/>
        <end position="225"/>
    </location>
</feature>
<dbReference type="InterPro" id="IPR020846">
    <property type="entry name" value="MFS_dom"/>
</dbReference>
<feature type="domain" description="Major facilitator superfamily (MFS) profile" evidence="5">
    <location>
        <begin position="4"/>
        <end position="380"/>
    </location>
</feature>
<evidence type="ECO:0000256" key="3">
    <source>
        <dbReference type="ARBA" id="ARBA00023136"/>
    </source>
</evidence>
<dbReference type="AlphaFoldDB" id="A0A2S5GID3"/>
<dbReference type="Proteomes" id="UP000239990">
    <property type="component" value="Unassembled WGS sequence"/>
</dbReference>
<organism evidence="6 7">
    <name type="scientific">Achromobacter spanius</name>
    <dbReference type="NCBI Taxonomy" id="217203"/>
    <lineage>
        <taxon>Bacteria</taxon>
        <taxon>Pseudomonadati</taxon>
        <taxon>Pseudomonadota</taxon>
        <taxon>Betaproteobacteria</taxon>
        <taxon>Burkholderiales</taxon>
        <taxon>Alcaligenaceae</taxon>
        <taxon>Achromobacter</taxon>
    </lineage>
</organism>
<evidence type="ECO:0000256" key="2">
    <source>
        <dbReference type="ARBA" id="ARBA00022989"/>
    </source>
</evidence>
<name>A0A2S5GID3_9BURK</name>
<proteinExistence type="predicted"/>
<feature type="transmembrane region" description="Helical" evidence="4">
    <location>
        <begin position="134"/>
        <end position="154"/>
    </location>
</feature>
<reference evidence="6 7" key="1">
    <citation type="submission" date="2018-02" db="EMBL/GenBank/DDBJ databases">
        <title>Draft Genome of Achromobacter spanius stain 6.</title>
        <authorList>
            <person name="Gunasekera T.S."/>
            <person name="Radwan O."/>
            <person name="Ruiz O.N."/>
        </authorList>
    </citation>
    <scope>NUCLEOTIDE SEQUENCE [LARGE SCALE GENOMIC DNA]</scope>
    <source>
        <strain evidence="6 7">6</strain>
    </source>
</reference>
<evidence type="ECO:0000256" key="4">
    <source>
        <dbReference type="SAM" id="Phobius"/>
    </source>
</evidence>
<feature type="transmembrane region" description="Helical" evidence="4">
    <location>
        <begin position="160"/>
        <end position="180"/>
    </location>
</feature>
<dbReference type="PROSITE" id="PS50850">
    <property type="entry name" value="MFS"/>
    <property type="match status" value="1"/>
</dbReference>
<feature type="transmembrane region" description="Helical" evidence="4">
    <location>
        <begin position="291"/>
        <end position="310"/>
    </location>
</feature>
<dbReference type="Pfam" id="PF07690">
    <property type="entry name" value="MFS_1"/>
    <property type="match status" value="1"/>
</dbReference>
<keyword evidence="2 4" id="KW-1133">Transmembrane helix</keyword>
<gene>
    <name evidence="6" type="ORF">C4E15_29110</name>
</gene>
<evidence type="ECO:0000313" key="6">
    <source>
        <dbReference type="EMBL" id="PPA72728.1"/>
    </source>
</evidence>
<dbReference type="RefSeq" id="WP_104145816.1">
    <property type="nucleotide sequence ID" value="NZ_PREU01000021.1"/>
</dbReference>
<feature type="transmembrane region" description="Helical" evidence="4">
    <location>
        <begin position="40"/>
        <end position="62"/>
    </location>
</feature>
<feature type="transmembrane region" description="Helical" evidence="4">
    <location>
        <begin position="322"/>
        <end position="346"/>
    </location>
</feature>
<feature type="transmembrane region" description="Helical" evidence="4">
    <location>
        <begin position="352"/>
        <end position="374"/>
    </location>
</feature>
<keyword evidence="3 4" id="KW-0472">Membrane</keyword>
<dbReference type="OrthoDB" id="9810614at2"/>
<evidence type="ECO:0000259" key="5">
    <source>
        <dbReference type="PROSITE" id="PS50850"/>
    </source>
</evidence>
<evidence type="ECO:0000313" key="7">
    <source>
        <dbReference type="Proteomes" id="UP000239990"/>
    </source>
</evidence>
<feature type="transmembrane region" description="Helical" evidence="4">
    <location>
        <begin position="267"/>
        <end position="285"/>
    </location>
</feature>
<dbReference type="GO" id="GO:0005886">
    <property type="term" value="C:plasma membrane"/>
    <property type="evidence" value="ECO:0007669"/>
    <property type="project" value="TreeGrafter"/>
</dbReference>
<protein>
    <submittedName>
        <fullName evidence="6">MFS transporter</fullName>
    </submittedName>
</protein>
<dbReference type="Gene3D" id="1.20.1250.20">
    <property type="entry name" value="MFS general substrate transporter like domains"/>
    <property type="match status" value="2"/>
</dbReference>
<accession>A0A2S5GID3</accession>
<evidence type="ECO:0000256" key="1">
    <source>
        <dbReference type="ARBA" id="ARBA00022692"/>
    </source>
</evidence>
<keyword evidence="1 4" id="KW-0812">Transmembrane</keyword>
<dbReference type="InterPro" id="IPR047200">
    <property type="entry name" value="MFS_YcaD-like"/>
</dbReference>